<dbReference type="InterPro" id="IPR038765">
    <property type="entry name" value="Papain-like_cys_pep_sf"/>
</dbReference>
<name>A0A0A9MY68_ARUDO</name>
<reference evidence="1" key="2">
    <citation type="journal article" date="2015" name="Data Brief">
        <title>Shoot transcriptome of the giant reed, Arundo donax.</title>
        <authorList>
            <person name="Barrero R.A."/>
            <person name="Guerrero F.D."/>
            <person name="Moolhuijzen P."/>
            <person name="Goolsby J.A."/>
            <person name="Tidwell J."/>
            <person name="Bellgard S.E."/>
            <person name="Bellgard M.I."/>
        </authorList>
    </citation>
    <scope>NUCLEOTIDE SEQUENCE</scope>
    <source>
        <tissue evidence="1">Shoot tissue taken approximately 20 cm above the soil surface</tissue>
    </source>
</reference>
<dbReference type="Gene3D" id="3.40.395.10">
    <property type="entry name" value="Adenoviral Proteinase, Chain A"/>
    <property type="match status" value="1"/>
</dbReference>
<proteinExistence type="predicted"/>
<accession>A0A0A9MY68</accession>
<evidence type="ECO:0000313" key="1">
    <source>
        <dbReference type="EMBL" id="JAD51516.1"/>
    </source>
</evidence>
<organism evidence="1">
    <name type="scientific">Arundo donax</name>
    <name type="common">Giant reed</name>
    <name type="synonym">Donax arundinaceus</name>
    <dbReference type="NCBI Taxonomy" id="35708"/>
    <lineage>
        <taxon>Eukaryota</taxon>
        <taxon>Viridiplantae</taxon>
        <taxon>Streptophyta</taxon>
        <taxon>Embryophyta</taxon>
        <taxon>Tracheophyta</taxon>
        <taxon>Spermatophyta</taxon>
        <taxon>Magnoliopsida</taxon>
        <taxon>Liliopsida</taxon>
        <taxon>Poales</taxon>
        <taxon>Poaceae</taxon>
        <taxon>PACMAD clade</taxon>
        <taxon>Arundinoideae</taxon>
        <taxon>Arundineae</taxon>
        <taxon>Arundo</taxon>
    </lineage>
</organism>
<sequence length="273" mass="31264">MYVSPFKSNINCPKVPATKANALRQKFCKSLKSSMDIFIAAGPNLFNGFDIFDSFGDSKMLSGKFMATYISFIRHDEQAHMPDGGGYRVFLSQQLGEVLNIEEHEWDAEFSIQVAHDILKHDLLGIAPHKVKLFFLPVLHKDHWTVYCLNMIHTRIDVLDSSPADQRTYHEILADRIVPRLNELFQKVTNGGVKQFRRWKRPIIDLPKQFKDPDSGFLAIKNMVLWNGDALESQISPGRATVYRGEVLFFLMFHPLNEEKTLPGGLETFRPQP</sequence>
<dbReference type="AlphaFoldDB" id="A0A0A9MY68"/>
<dbReference type="SUPFAM" id="SSF54001">
    <property type="entry name" value="Cysteine proteinases"/>
    <property type="match status" value="1"/>
</dbReference>
<dbReference type="EMBL" id="GBRH01246379">
    <property type="protein sequence ID" value="JAD51516.1"/>
    <property type="molecule type" value="Transcribed_RNA"/>
</dbReference>
<reference evidence="1" key="1">
    <citation type="submission" date="2014-09" db="EMBL/GenBank/DDBJ databases">
        <authorList>
            <person name="Magalhaes I.L.F."/>
            <person name="Oliveira U."/>
            <person name="Santos F.R."/>
            <person name="Vidigal T.H.D.A."/>
            <person name="Brescovit A.D."/>
            <person name="Santos A.J."/>
        </authorList>
    </citation>
    <scope>NUCLEOTIDE SEQUENCE</scope>
    <source>
        <tissue evidence="1">Shoot tissue taken approximately 20 cm above the soil surface</tissue>
    </source>
</reference>
<protein>
    <submittedName>
        <fullName evidence="1">Uncharacterized protein</fullName>
    </submittedName>
</protein>